<dbReference type="Proteomes" id="UP000828941">
    <property type="component" value="Chromosome 12"/>
</dbReference>
<proteinExistence type="predicted"/>
<dbReference type="EMBL" id="CM039437">
    <property type="protein sequence ID" value="KAI4307238.1"/>
    <property type="molecule type" value="Genomic_DNA"/>
</dbReference>
<sequence>MKVSISLFLLLLLRFLTSLSILAAEHDASSIIFTTLGRSYYAFDIYSLSTLEPPKANSEIRITDGQSVNFNGQFPSPSSSSFLLSLLPNTTGIRVSTDPPPLHLVYVTERNGVSNIYCDAVYYDDSRITRRRSALEFITDRVQIPLLTNQLRENRVSMKDKPSLTGEHLIYVSTHENPGVPRASWAAVYSTHLKSGLTRRLTPYGVADFSPAVSPSGIWTAVASYGEKGWAGEVEDLTTDIYVFLTRDGTQRVKVVEHGGWPQWVDDRTIYFHRRGDDQWWSIYRAILSTEGPVSTESVVVERVTLPGLHAFTPATSPGNHKFIALATRRPSSSFRHIELFDLVKKEFKELTRLVSPHSHHLNPFISPDSTRVGYHKCRGEPNGKESSPQLFLENVRSPVPELSLFRFTGSFPSFSPSGDRIVYVDMPGVYVVNSDGSNRRKVSDVMAFSTAWDRVRPGIIYTSAGPTFASESSEVDVISINVDDTDQNGGYKIKRLTLDGKNNAFPSSSPDGKRVVFRSGRSGHKNLYIMDAVDGESAGLQRLTEGPWTDTMCNWSPDGEWIAFASDRRNPGSGSFELYLIHPNGTGLRKLIQSGSGGRTNHPYFSRDGKSIVFTSDYGGISAEPISNPHHYQPYGEIFTIKLDGSDIKRLTHNSYEDGTPAWSPKFIKPVSVEESKNGPYCYFEDCHWLNELPDSGHSKIQCGV</sequence>
<keyword evidence="2" id="KW-1185">Reference proteome</keyword>
<evidence type="ECO:0000313" key="1">
    <source>
        <dbReference type="EMBL" id="KAI4307238.1"/>
    </source>
</evidence>
<accession>A0ACB9LCR8</accession>
<comment type="caution">
    <text evidence="1">The sequence shown here is derived from an EMBL/GenBank/DDBJ whole genome shotgun (WGS) entry which is preliminary data.</text>
</comment>
<name>A0ACB9LCR8_BAUVA</name>
<gene>
    <name evidence="1" type="ORF">L6164_030446</name>
</gene>
<reference evidence="1 2" key="1">
    <citation type="journal article" date="2022" name="DNA Res.">
        <title>Chromosomal-level genome assembly of the orchid tree Bauhinia variegata (Leguminosae; Cercidoideae) supports the allotetraploid origin hypothesis of Bauhinia.</title>
        <authorList>
            <person name="Zhong Y."/>
            <person name="Chen Y."/>
            <person name="Zheng D."/>
            <person name="Pang J."/>
            <person name="Liu Y."/>
            <person name="Luo S."/>
            <person name="Meng S."/>
            <person name="Qian L."/>
            <person name="Wei D."/>
            <person name="Dai S."/>
            <person name="Zhou R."/>
        </authorList>
    </citation>
    <scope>NUCLEOTIDE SEQUENCE [LARGE SCALE GENOMIC DNA]</scope>
    <source>
        <strain evidence="1">BV-YZ2020</strain>
    </source>
</reference>
<protein>
    <submittedName>
        <fullName evidence="1">Uncharacterized protein</fullName>
    </submittedName>
</protein>
<evidence type="ECO:0000313" key="2">
    <source>
        <dbReference type="Proteomes" id="UP000828941"/>
    </source>
</evidence>
<organism evidence="1 2">
    <name type="scientific">Bauhinia variegata</name>
    <name type="common">Purple orchid tree</name>
    <name type="synonym">Phanera variegata</name>
    <dbReference type="NCBI Taxonomy" id="167791"/>
    <lineage>
        <taxon>Eukaryota</taxon>
        <taxon>Viridiplantae</taxon>
        <taxon>Streptophyta</taxon>
        <taxon>Embryophyta</taxon>
        <taxon>Tracheophyta</taxon>
        <taxon>Spermatophyta</taxon>
        <taxon>Magnoliopsida</taxon>
        <taxon>eudicotyledons</taxon>
        <taxon>Gunneridae</taxon>
        <taxon>Pentapetalae</taxon>
        <taxon>rosids</taxon>
        <taxon>fabids</taxon>
        <taxon>Fabales</taxon>
        <taxon>Fabaceae</taxon>
        <taxon>Cercidoideae</taxon>
        <taxon>Cercideae</taxon>
        <taxon>Bauhiniinae</taxon>
        <taxon>Bauhinia</taxon>
    </lineage>
</organism>